<dbReference type="RefSeq" id="WP_310145527.1">
    <property type="nucleotide sequence ID" value="NZ_JAVDTR010000021.1"/>
</dbReference>
<gene>
    <name evidence="1" type="ORF">J2W91_005461</name>
</gene>
<name>A0AAP5LQ36_PAEAM</name>
<sequence length="164" mass="19272">MSGSRWLYLSKNLKVYKVPKPKNSKFKPIKELAGQEVLKVLLYYETFEKKPSKLLLLEFDRVTLDSEGFYELTQEEMEKALYNFNEFGFVTPEELAQRDVPLSLPIAPVLPTIQEKNTLYNYLKENINPLSHNAPYIMEERISALKRIHIEYIELIKKAVKLRC</sequence>
<dbReference type="AlphaFoldDB" id="A0AAP5LQ36"/>
<accession>A0AAP5LQ36</accession>
<evidence type="ECO:0000313" key="2">
    <source>
        <dbReference type="Proteomes" id="UP001254832"/>
    </source>
</evidence>
<dbReference type="Proteomes" id="UP001254832">
    <property type="component" value="Unassembled WGS sequence"/>
</dbReference>
<dbReference type="EMBL" id="JAVDTR010000021">
    <property type="protein sequence ID" value="MDR6726936.1"/>
    <property type="molecule type" value="Genomic_DNA"/>
</dbReference>
<evidence type="ECO:0000313" key="1">
    <source>
        <dbReference type="EMBL" id="MDR6726936.1"/>
    </source>
</evidence>
<reference evidence="1" key="1">
    <citation type="submission" date="2023-07" db="EMBL/GenBank/DDBJ databases">
        <title>Sorghum-associated microbial communities from plants grown in Nebraska, USA.</title>
        <authorList>
            <person name="Schachtman D."/>
        </authorList>
    </citation>
    <scope>NUCLEOTIDE SEQUENCE</scope>
    <source>
        <strain evidence="1">BE80</strain>
    </source>
</reference>
<proteinExistence type="predicted"/>
<protein>
    <submittedName>
        <fullName evidence="1">Uncharacterized protein</fullName>
    </submittedName>
</protein>
<comment type="caution">
    <text evidence="1">The sequence shown here is derived from an EMBL/GenBank/DDBJ whole genome shotgun (WGS) entry which is preliminary data.</text>
</comment>
<organism evidence="1 2">
    <name type="scientific">Paenibacillus amylolyticus</name>
    <dbReference type="NCBI Taxonomy" id="1451"/>
    <lineage>
        <taxon>Bacteria</taxon>
        <taxon>Bacillati</taxon>
        <taxon>Bacillota</taxon>
        <taxon>Bacilli</taxon>
        <taxon>Bacillales</taxon>
        <taxon>Paenibacillaceae</taxon>
        <taxon>Paenibacillus</taxon>
    </lineage>
</organism>